<dbReference type="Proteomes" id="UP000627464">
    <property type="component" value="Unassembled WGS sequence"/>
</dbReference>
<accession>A0ABQ1GIW3</accession>
<organism evidence="1 2">
    <name type="scientific">Hafnia psychrotolerans</name>
    <dbReference type="NCBI Taxonomy" id="1477018"/>
    <lineage>
        <taxon>Bacteria</taxon>
        <taxon>Pseudomonadati</taxon>
        <taxon>Pseudomonadota</taxon>
        <taxon>Gammaproteobacteria</taxon>
        <taxon>Enterobacterales</taxon>
        <taxon>Hafniaceae</taxon>
        <taxon>Hafnia</taxon>
    </lineage>
</organism>
<reference evidence="2" key="1">
    <citation type="journal article" date="2019" name="Int. J. Syst. Evol. Microbiol.">
        <title>The Global Catalogue of Microorganisms (GCM) 10K type strain sequencing project: providing services to taxonomists for standard genome sequencing and annotation.</title>
        <authorList>
            <consortium name="The Broad Institute Genomics Platform"/>
            <consortium name="The Broad Institute Genome Sequencing Center for Infectious Disease"/>
            <person name="Wu L."/>
            <person name="Ma J."/>
        </authorList>
    </citation>
    <scope>NUCLEOTIDE SEQUENCE [LARGE SCALE GENOMIC DNA]</scope>
    <source>
        <strain evidence="2">CGMCC 1.12806</strain>
    </source>
</reference>
<protein>
    <submittedName>
        <fullName evidence="1">Uncharacterized protein</fullName>
    </submittedName>
</protein>
<evidence type="ECO:0000313" key="1">
    <source>
        <dbReference type="EMBL" id="GGA44704.1"/>
    </source>
</evidence>
<evidence type="ECO:0000313" key="2">
    <source>
        <dbReference type="Proteomes" id="UP000627464"/>
    </source>
</evidence>
<keyword evidence="2" id="KW-1185">Reference proteome</keyword>
<comment type="caution">
    <text evidence="1">The sequence shown here is derived from an EMBL/GenBank/DDBJ whole genome shotgun (WGS) entry which is preliminary data.</text>
</comment>
<dbReference type="EMBL" id="BMFZ01000004">
    <property type="protein sequence ID" value="GGA44704.1"/>
    <property type="molecule type" value="Genomic_DNA"/>
</dbReference>
<name>A0ABQ1GIW3_9GAMM</name>
<dbReference type="RefSeq" id="WP_188473079.1">
    <property type="nucleotide sequence ID" value="NZ_BMFZ01000004.1"/>
</dbReference>
<gene>
    <name evidence="1" type="ORF">GCM10011328_19780</name>
</gene>
<sequence>MALTTLERGVHHITTDFAEGIIQNAAGKMKANKFVSVSTYGAAINAFTILSGLLLKGESCDDFCVVLNGDEYRTPESKTERINKSLTGEDEKVKRLRGVARNKVLQFNLPEGHNPESYVHYLLCSDLINDLKDEETEIIEAAKKIKYVKDGHKYIDQVIDELGINRAVALNNIISLVSKHPEWNDFMTSIVDWMTPRVEALKEK</sequence>
<proteinExistence type="predicted"/>